<sequence length="852" mass="97333">MAGYNHNQVDYEDEGVSGDGSPSVIPTLQELQSSLATSDVFTRKSLTRTVVETFRTLYALALQSPEKDDNNHEPDLREVFAMLPIIQNLAEDSEYLVRYCMVEQMPHLSMFFSESKEYLGHLTQKFILPLLVSTLNDTNSQVRKTCHAALLVLVEQNLVEISDIDKLVCPAIFNVIQVASAEDQRAEAVTLLCRISPLLGRDITLRHFLEEYICLCNDASMQIRKICASSFGEMCSVVGGDVVEKELLLHLQRMCSDDLWGVRKACAEVFTVVASCVSMQTKWYTLSPLFVTLLRDESRWVRLAAYQNLGQFIATFHEENEKGSEMSNDESSGLLDETPDIAKQTEPAVPDLVSELVDQETTRPNEEETEDVGHPANNHQQRSDLDESVKNEILSEDLQRPPKPPPSPWSGAVLPTELTELLSGLQVEEQKEVSPTKYMFVEELSNGQLIWREPIAELEVEKELERVYKKLGEGSLVEGTIPGCDNDLFHHTNLTPLSTSPLPPQPPYTPKSQQSVCQNVIPQDLLDHYLWMVDPSHSESGDTEMARYCAFTLPAVALTLGKDHWDYLKELFKILEGDMQWKVRKTLASSLHELGALLGDEVVNSQLVQSFVWFFKDLDEVRIGALQHLMEFFKLLNPERRKYVLPKLREFLRLDNERNWRFRLELVEQLIAIIGYCDQNDISDHIYPLILSLLKDKVWTVRFSAVTALSSILKATHPELRTITLMDIKTEIAISQKWYLRQSYPKICEEILNSDSIGLEQFCEYAMHPALRLRWDRVPNVRIALAHLVTSKFMNNPYFSSPINQHYIELQETISLLKADEDRDVRYYFNRNDPDENAKEIFDSSKEGMNSD</sequence>
<dbReference type="Proteomes" id="UP001187531">
    <property type="component" value="Unassembled WGS sequence"/>
</dbReference>
<dbReference type="Pfam" id="PF02985">
    <property type="entry name" value="HEAT"/>
    <property type="match status" value="2"/>
</dbReference>
<dbReference type="InterPro" id="IPR016024">
    <property type="entry name" value="ARM-type_fold"/>
</dbReference>
<accession>A0AA88I8K4</accession>
<evidence type="ECO:0000313" key="5">
    <source>
        <dbReference type="Proteomes" id="UP001187531"/>
    </source>
</evidence>
<protein>
    <recommendedName>
        <fullName evidence="6">Serine/threonine-protein phosphatase 4 regulatory subunit 1</fullName>
    </recommendedName>
</protein>
<evidence type="ECO:0000313" key="4">
    <source>
        <dbReference type="EMBL" id="KAK2723424.1"/>
    </source>
</evidence>
<dbReference type="InterPro" id="IPR000357">
    <property type="entry name" value="HEAT"/>
</dbReference>
<evidence type="ECO:0000256" key="1">
    <source>
        <dbReference type="ARBA" id="ARBA00022737"/>
    </source>
</evidence>
<feature type="repeat" description="HEAT" evidence="2">
    <location>
        <begin position="82"/>
        <end position="116"/>
    </location>
</feature>
<dbReference type="GO" id="GO:0019888">
    <property type="term" value="F:protein phosphatase regulator activity"/>
    <property type="evidence" value="ECO:0007669"/>
    <property type="project" value="TreeGrafter"/>
</dbReference>
<proteinExistence type="predicted"/>
<keyword evidence="1" id="KW-0677">Repeat</keyword>
<dbReference type="InterPro" id="IPR021133">
    <property type="entry name" value="HEAT_type_2"/>
</dbReference>
<keyword evidence="5" id="KW-1185">Reference proteome</keyword>
<dbReference type="GO" id="GO:0005737">
    <property type="term" value="C:cytoplasm"/>
    <property type="evidence" value="ECO:0007669"/>
    <property type="project" value="TreeGrafter"/>
</dbReference>
<dbReference type="EMBL" id="JAVRJZ010000004">
    <property type="protein sequence ID" value="KAK2723424.1"/>
    <property type="molecule type" value="Genomic_DNA"/>
</dbReference>
<dbReference type="PANTHER" id="PTHR10648">
    <property type="entry name" value="SERINE/THREONINE-PROTEIN PHOSPHATASE PP2A 65 KDA REGULATORY SUBUNIT"/>
    <property type="match status" value="1"/>
</dbReference>
<dbReference type="PROSITE" id="PS50077">
    <property type="entry name" value="HEAT_REPEAT"/>
    <property type="match status" value="3"/>
</dbReference>
<dbReference type="Gene3D" id="1.25.10.10">
    <property type="entry name" value="Leucine-rich Repeat Variant"/>
    <property type="match status" value="2"/>
</dbReference>
<gene>
    <name evidence="4" type="ORF">QYM36_001931</name>
</gene>
<name>A0AA88I8K4_ARTSF</name>
<feature type="repeat" description="HEAT" evidence="2">
    <location>
        <begin position="686"/>
        <end position="719"/>
    </location>
</feature>
<feature type="repeat" description="HEAT" evidence="2">
    <location>
        <begin position="286"/>
        <end position="324"/>
    </location>
</feature>
<evidence type="ECO:0008006" key="6">
    <source>
        <dbReference type="Google" id="ProtNLM"/>
    </source>
</evidence>
<organism evidence="4 5">
    <name type="scientific">Artemia franciscana</name>
    <name type="common">Brine shrimp</name>
    <name type="synonym">Artemia sanfranciscana</name>
    <dbReference type="NCBI Taxonomy" id="6661"/>
    <lineage>
        <taxon>Eukaryota</taxon>
        <taxon>Metazoa</taxon>
        <taxon>Ecdysozoa</taxon>
        <taxon>Arthropoda</taxon>
        <taxon>Crustacea</taxon>
        <taxon>Branchiopoda</taxon>
        <taxon>Anostraca</taxon>
        <taxon>Artemiidae</taxon>
        <taxon>Artemia</taxon>
    </lineage>
</organism>
<comment type="caution">
    <text evidence="4">The sequence shown here is derived from an EMBL/GenBank/DDBJ whole genome shotgun (WGS) entry which is preliminary data.</text>
</comment>
<dbReference type="InterPro" id="IPR011989">
    <property type="entry name" value="ARM-like"/>
</dbReference>
<evidence type="ECO:0000256" key="3">
    <source>
        <dbReference type="SAM" id="MobiDB-lite"/>
    </source>
</evidence>
<reference evidence="4" key="1">
    <citation type="submission" date="2023-07" db="EMBL/GenBank/DDBJ databases">
        <title>Chromosome-level genome assembly of Artemia franciscana.</title>
        <authorList>
            <person name="Jo E."/>
        </authorList>
    </citation>
    <scope>NUCLEOTIDE SEQUENCE</scope>
    <source>
        <tissue evidence="4">Whole body</tissue>
    </source>
</reference>
<dbReference type="PANTHER" id="PTHR10648:SF1">
    <property type="entry name" value="SERINE_THREONINE-PROTEIN PHOSPHATASE 4 REGULATORY SUBUNIT 1"/>
    <property type="match status" value="1"/>
</dbReference>
<dbReference type="InterPro" id="IPR051023">
    <property type="entry name" value="PP2A_Regulatory_Subunit_A"/>
</dbReference>
<feature type="region of interest" description="Disordered" evidence="3">
    <location>
        <begin position="1"/>
        <end position="24"/>
    </location>
</feature>
<dbReference type="AlphaFoldDB" id="A0AA88I8K4"/>
<feature type="region of interest" description="Disordered" evidence="3">
    <location>
        <begin position="358"/>
        <end position="385"/>
    </location>
</feature>
<evidence type="ECO:0000256" key="2">
    <source>
        <dbReference type="PROSITE-ProRule" id="PRU00103"/>
    </source>
</evidence>
<dbReference type="SUPFAM" id="SSF48371">
    <property type="entry name" value="ARM repeat"/>
    <property type="match status" value="1"/>
</dbReference>